<dbReference type="InterPro" id="IPR013324">
    <property type="entry name" value="RNA_pol_sigma_r3/r4-like"/>
</dbReference>
<evidence type="ECO:0000313" key="7">
    <source>
        <dbReference type="EMBL" id="PHQ32278.1"/>
    </source>
</evidence>
<keyword evidence="3" id="KW-0731">Sigma factor</keyword>
<feature type="domain" description="RNA polymerase sigma-70 region 2" evidence="5">
    <location>
        <begin position="15"/>
        <end position="79"/>
    </location>
</feature>
<feature type="domain" description="RNA polymerase sigma factor 70 region 4 type 2" evidence="6">
    <location>
        <begin position="105"/>
        <end position="155"/>
    </location>
</feature>
<dbReference type="InterPro" id="IPR039425">
    <property type="entry name" value="RNA_pol_sigma-70-like"/>
</dbReference>
<dbReference type="InterPro" id="IPR013249">
    <property type="entry name" value="RNA_pol_sigma70_r4_t2"/>
</dbReference>
<dbReference type="AlphaFoldDB" id="A0A2G1VZQ8"/>
<dbReference type="Gene3D" id="1.10.1740.10">
    <property type="match status" value="1"/>
</dbReference>
<evidence type="ECO:0000313" key="8">
    <source>
        <dbReference type="Proteomes" id="UP000225740"/>
    </source>
</evidence>
<dbReference type="InterPro" id="IPR013325">
    <property type="entry name" value="RNA_pol_sigma_r2"/>
</dbReference>
<dbReference type="Pfam" id="PF04542">
    <property type="entry name" value="Sigma70_r2"/>
    <property type="match status" value="1"/>
</dbReference>
<dbReference type="RefSeq" id="WP_099263610.1">
    <property type="nucleotide sequence ID" value="NZ_NIZW01000029.1"/>
</dbReference>
<sequence>MNPRQQERQLQVWLEKHQGLLLKVARSFARNRHDQDDLLQEIGLQLWRSIPNLNPDVAESTWIYRVALYTAISWTRKDSKHREKRQTLAEEPIANEPNPDPRVDWLYEKIAELNPIDRSLALMMLDGIQHRDIAETLGLSVTNVGVRLHRIKKHLSSLLDQETTNEL</sequence>
<dbReference type="GO" id="GO:0006352">
    <property type="term" value="P:DNA-templated transcription initiation"/>
    <property type="evidence" value="ECO:0007669"/>
    <property type="project" value="InterPro"/>
</dbReference>
<keyword evidence="8" id="KW-1185">Reference proteome</keyword>
<evidence type="ECO:0000259" key="6">
    <source>
        <dbReference type="Pfam" id="PF08281"/>
    </source>
</evidence>
<dbReference type="InterPro" id="IPR036388">
    <property type="entry name" value="WH-like_DNA-bd_sf"/>
</dbReference>
<reference evidence="7 8" key="1">
    <citation type="submission" date="2017-06" db="EMBL/GenBank/DDBJ databases">
        <title>Description of Rhodopirellula bahusiensis sp. nov.</title>
        <authorList>
            <person name="Kizina J."/>
            <person name="Harder J."/>
        </authorList>
    </citation>
    <scope>NUCLEOTIDE SEQUENCE [LARGE SCALE GENOMIC DNA]</scope>
    <source>
        <strain evidence="7 8">SWK21</strain>
    </source>
</reference>
<evidence type="ECO:0000256" key="4">
    <source>
        <dbReference type="ARBA" id="ARBA00023163"/>
    </source>
</evidence>
<comment type="similarity">
    <text evidence="1">Belongs to the sigma-70 factor family. ECF subfamily.</text>
</comment>
<comment type="caution">
    <text evidence="7">The sequence shown here is derived from an EMBL/GenBank/DDBJ whole genome shotgun (WGS) entry which is preliminary data.</text>
</comment>
<dbReference type="InterPro" id="IPR014284">
    <property type="entry name" value="RNA_pol_sigma-70_dom"/>
</dbReference>
<evidence type="ECO:0000256" key="1">
    <source>
        <dbReference type="ARBA" id="ARBA00010641"/>
    </source>
</evidence>
<dbReference type="PANTHER" id="PTHR43133:SF45">
    <property type="entry name" value="RNA POLYMERASE ECF-TYPE SIGMA FACTOR"/>
    <property type="match status" value="1"/>
</dbReference>
<dbReference type="OrthoDB" id="9782703at2"/>
<dbReference type="SUPFAM" id="SSF88659">
    <property type="entry name" value="Sigma3 and sigma4 domains of RNA polymerase sigma factors"/>
    <property type="match status" value="1"/>
</dbReference>
<organism evidence="7 8">
    <name type="scientific">Rhodopirellula bahusiensis</name>
    <dbReference type="NCBI Taxonomy" id="2014065"/>
    <lineage>
        <taxon>Bacteria</taxon>
        <taxon>Pseudomonadati</taxon>
        <taxon>Planctomycetota</taxon>
        <taxon>Planctomycetia</taxon>
        <taxon>Pirellulales</taxon>
        <taxon>Pirellulaceae</taxon>
        <taxon>Rhodopirellula</taxon>
    </lineage>
</organism>
<dbReference type="InterPro" id="IPR007627">
    <property type="entry name" value="RNA_pol_sigma70_r2"/>
</dbReference>
<dbReference type="SUPFAM" id="SSF88946">
    <property type="entry name" value="Sigma2 domain of RNA polymerase sigma factors"/>
    <property type="match status" value="1"/>
</dbReference>
<dbReference type="EMBL" id="NIZW01000029">
    <property type="protein sequence ID" value="PHQ32278.1"/>
    <property type="molecule type" value="Genomic_DNA"/>
</dbReference>
<dbReference type="GeneID" id="90611427"/>
<name>A0A2G1VZQ8_9BACT</name>
<keyword evidence="4" id="KW-0804">Transcription</keyword>
<evidence type="ECO:0000256" key="3">
    <source>
        <dbReference type="ARBA" id="ARBA00023082"/>
    </source>
</evidence>
<gene>
    <name evidence="7" type="ORF">CEE69_26360</name>
</gene>
<protein>
    <submittedName>
        <fullName evidence="7">RNA polymerase subunit sigma-70</fullName>
    </submittedName>
</protein>
<dbReference type="Proteomes" id="UP000225740">
    <property type="component" value="Unassembled WGS sequence"/>
</dbReference>
<evidence type="ECO:0000259" key="5">
    <source>
        <dbReference type="Pfam" id="PF04542"/>
    </source>
</evidence>
<evidence type="ECO:0000256" key="2">
    <source>
        <dbReference type="ARBA" id="ARBA00023015"/>
    </source>
</evidence>
<dbReference type="NCBIfam" id="TIGR02937">
    <property type="entry name" value="sigma70-ECF"/>
    <property type="match status" value="1"/>
</dbReference>
<dbReference type="PANTHER" id="PTHR43133">
    <property type="entry name" value="RNA POLYMERASE ECF-TYPE SIGMA FACTO"/>
    <property type="match status" value="1"/>
</dbReference>
<proteinExistence type="inferred from homology"/>
<keyword evidence="2" id="KW-0805">Transcription regulation</keyword>
<dbReference type="Gene3D" id="1.10.10.10">
    <property type="entry name" value="Winged helix-like DNA-binding domain superfamily/Winged helix DNA-binding domain"/>
    <property type="match status" value="1"/>
</dbReference>
<dbReference type="Pfam" id="PF08281">
    <property type="entry name" value="Sigma70_r4_2"/>
    <property type="match status" value="1"/>
</dbReference>
<accession>A0A2G1VZQ8</accession>
<dbReference type="GO" id="GO:0003677">
    <property type="term" value="F:DNA binding"/>
    <property type="evidence" value="ECO:0007669"/>
    <property type="project" value="InterPro"/>
</dbReference>
<dbReference type="GO" id="GO:0016987">
    <property type="term" value="F:sigma factor activity"/>
    <property type="evidence" value="ECO:0007669"/>
    <property type="project" value="UniProtKB-KW"/>
</dbReference>